<gene>
    <name evidence="1" type="ORF">DSM106044_00371</name>
</gene>
<dbReference type="AlphaFoldDB" id="A0A4U8QCP3"/>
<name>A0A4U8QCP3_9FIRM</name>
<comment type="caution">
    <text evidence="1">The sequence shown here is derived from an EMBL/GenBank/DDBJ whole genome shotgun (WGS) entry which is preliminary data.</text>
</comment>
<accession>A0A4U8QCP3</accession>
<dbReference type="RefSeq" id="WP_052430890.1">
    <property type="nucleotide sequence ID" value="NZ_JTGN01000007.1"/>
</dbReference>
<dbReference type="EMBL" id="QGQD01000006">
    <property type="protein sequence ID" value="TLD02872.1"/>
    <property type="molecule type" value="Genomic_DNA"/>
</dbReference>
<reference evidence="1 2" key="1">
    <citation type="journal article" date="2019" name="Anaerobe">
        <title>Detection of Robinsoniella peoriensis in multiple bone samples of a trauma patient.</title>
        <authorList>
            <person name="Schrottner P."/>
            <person name="Hartwich K."/>
            <person name="Bunk B."/>
            <person name="Schober I."/>
            <person name="Helbig S."/>
            <person name="Rudolph W.W."/>
            <person name="Gunzer F."/>
        </authorList>
    </citation>
    <scope>NUCLEOTIDE SEQUENCE [LARGE SCALE GENOMIC DNA]</scope>
    <source>
        <strain evidence="1 2">DSM 106044</strain>
    </source>
</reference>
<evidence type="ECO:0000313" key="1">
    <source>
        <dbReference type="EMBL" id="TLD02872.1"/>
    </source>
</evidence>
<keyword evidence="2" id="KW-1185">Reference proteome</keyword>
<dbReference type="STRING" id="180332.GCA_000797495_05493"/>
<evidence type="ECO:0008006" key="3">
    <source>
        <dbReference type="Google" id="ProtNLM"/>
    </source>
</evidence>
<proteinExistence type="predicted"/>
<dbReference type="Proteomes" id="UP000306509">
    <property type="component" value="Unassembled WGS sequence"/>
</dbReference>
<sequence>MKWKYSVGVLFSVCLLCFAYYASYRWTQSYDLQPGQDNILNMQAKDVSFSKDKKVSASDVSDKGKFYLKEENGKITVYRTNGDILYEYTNINMNRLPESVQEEIEEGKYLKDFSELYDFLENYST</sequence>
<evidence type="ECO:0000313" key="2">
    <source>
        <dbReference type="Proteomes" id="UP000306509"/>
    </source>
</evidence>
<protein>
    <recommendedName>
        <fullName evidence="3">Bypass of forespore C C-terminal domain-containing protein</fullName>
    </recommendedName>
</protein>
<organism evidence="1 2">
    <name type="scientific">Robinsoniella peoriensis</name>
    <dbReference type="NCBI Taxonomy" id="180332"/>
    <lineage>
        <taxon>Bacteria</taxon>
        <taxon>Bacillati</taxon>
        <taxon>Bacillota</taxon>
        <taxon>Clostridia</taxon>
        <taxon>Lachnospirales</taxon>
        <taxon>Lachnospiraceae</taxon>
        <taxon>Robinsoniella</taxon>
    </lineage>
</organism>